<dbReference type="InterPro" id="IPR002110">
    <property type="entry name" value="Ankyrin_rpt"/>
</dbReference>
<keyword evidence="3" id="KW-0472">Membrane</keyword>
<dbReference type="EMBL" id="CM018045">
    <property type="protein sequence ID" value="KAA8527931.1"/>
    <property type="molecule type" value="Genomic_DNA"/>
</dbReference>
<feature type="transmembrane region" description="Helical" evidence="3">
    <location>
        <begin position="737"/>
        <end position="758"/>
    </location>
</feature>
<dbReference type="AlphaFoldDB" id="A0A5J5AFC3"/>
<dbReference type="Proteomes" id="UP000325577">
    <property type="component" value="Linkage Group LG21"/>
</dbReference>
<evidence type="ECO:0000256" key="2">
    <source>
        <dbReference type="SAM" id="MobiDB-lite"/>
    </source>
</evidence>
<dbReference type="Pfam" id="PF12796">
    <property type="entry name" value="Ank_2"/>
    <property type="match status" value="1"/>
</dbReference>
<protein>
    <recommendedName>
        <fullName evidence="4">PGG domain-containing protein</fullName>
    </recommendedName>
</protein>
<dbReference type="InterPro" id="IPR036770">
    <property type="entry name" value="Ankyrin_rpt-contain_sf"/>
</dbReference>
<dbReference type="PANTHER" id="PTHR24177">
    <property type="entry name" value="CASKIN"/>
    <property type="match status" value="1"/>
</dbReference>
<dbReference type="Pfam" id="PF13962">
    <property type="entry name" value="PGG"/>
    <property type="match status" value="1"/>
</dbReference>
<name>A0A5J5AFC3_9ASTE</name>
<evidence type="ECO:0000313" key="6">
    <source>
        <dbReference type="Proteomes" id="UP000325577"/>
    </source>
</evidence>
<evidence type="ECO:0000256" key="1">
    <source>
        <dbReference type="PROSITE-ProRule" id="PRU00023"/>
    </source>
</evidence>
<evidence type="ECO:0000313" key="5">
    <source>
        <dbReference type="EMBL" id="KAA8527931.1"/>
    </source>
</evidence>
<dbReference type="PROSITE" id="PS50297">
    <property type="entry name" value="ANK_REP_REGION"/>
    <property type="match status" value="1"/>
</dbReference>
<gene>
    <name evidence="5" type="ORF">F0562_035200</name>
</gene>
<keyword evidence="3" id="KW-1133">Transmembrane helix</keyword>
<feature type="transmembrane region" description="Helical" evidence="3">
    <location>
        <begin position="696"/>
        <end position="716"/>
    </location>
</feature>
<feature type="region of interest" description="Disordered" evidence="2">
    <location>
        <begin position="388"/>
        <end position="429"/>
    </location>
</feature>
<reference evidence="5 6" key="1">
    <citation type="submission" date="2019-09" db="EMBL/GenBank/DDBJ databases">
        <title>A chromosome-level genome assembly of the Chinese tupelo Nyssa sinensis.</title>
        <authorList>
            <person name="Yang X."/>
            <person name="Kang M."/>
            <person name="Yang Y."/>
            <person name="Xiong H."/>
            <person name="Wang M."/>
            <person name="Zhang Z."/>
            <person name="Wang Z."/>
            <person name="Wu H."/>
            <person name="Ma T."/>
            <person name="Liu J."/>
            <person name="Xi Z."/>
        </authorList>
    </citation>
    <scope>NUCLEOTIDE SEQUENCE [LARGE SCALE GENOMIC DNA]</scope>
    <source>
        <strain evidence="5">J267</strain>
        <tissue evidence="5">Leaf</tissue>
    </source>
</reference>
<dbReference type="PANTHER" id="PTHR24177:SF365">
    <property type="entry name" value="ANKYRIN REPEAT-CONTAINING PROTEIN NPR4-LIKE ISOFORM X1"/>
    <property type="match status" value="1"/>
</dbReference>
<evidence type="ECO:0000256" key="3">
    <source>
        <dbReference type="SAM" id="Phobius"/>
    </source>
</evidence>
<keyword evidence="1" id="KW-0040">ANK repeat</keyword>
<feature type="region of interest" description="Disordered" evidence="2">
    <location>
        <begin position="304"/>
        <end position="325"/>
    </location>
</feature>
<feature type="transmembrane region" description="Helical" evidence="3">
    <location>
        <begin position="770"/>
        <end position="797"/>
    </location>
</feature>
<evidence type="ECO:0000259" key="4">
    <source>
        <dbReference type="Pfam" id="PF13962"/>
    </source>
</evidence>
<feature type="repeat" description="ANK" evidence="1">
    <location>
        <begin position="56"/>
        <end position="78"/>
    </location>
</feature>
<dbReference type="OrthoDB" id="1868897at2759"/>
<dbReference type="PROSITE" id="PS50088">
    <property type="entry name" value="ANK_REPEAT"/>
    <property type="match status" value="1"/>
</dbReference>
<feature type="transmembrane region" description="Helical" evidence="3">
    <location>
        <begin position="656"/>
        <end position="676"/>
    </location>
</feature>
<proteinExistence type="predicted"/>
<dbReference type="SUPFAM" id="SSF48403">
    <property type="entry name" value="Ankyrin repeat"/>
    <property type="match status" value="2"/>
</dbReference>
<organism evidence="5 6">
    <name type="scientific">Nyssa sinensis</name>
    <dbReference type="NCBI Taxonomy" id="561372"/>
    <lineage>
        <taxon>Eukaryota</taxon>
        <taxon>Viridiplantae</taxon>
        <taxon>Streptophyta</taxon>
        <taxon>Embryophyta</taxon>
        <taxon>Tracheophyta</taxon>
        <taxon>Spermatophyta</taxon>
        <taxon>Magnoliopsida</taxon>
        <taxon>eudicotyledons</taxon>
        <taxon>Gunneridae</taxon>
        <taxon>Pentapetalae</taxon>
        <taxon>asterids</taxon>
        <taxon>Cornales</taxon>
        <taxon>Nyssaceae</taxon>
        <taxon>Nyssa</taxon>
    </lineage>
</organism>
<dbReference type="SMART" id="SM00248">
    <property type="entry name" value="ANK"/>
    <property type="match status" value="7"/>
</dbReference>
<keyword evidence="6" id="KW-1185">Reference proteome</keyword>
<dbReference type="Gene3D" id="1.25.40.20">
    <property type="entry name" value="Ankyrin repeat-containing domain"/>
    <property type="match status" value="2"/>
</dbReference>
<dbReference type="GO" id="GO:0016020">
    <property type="term" value="C:membrane"/>
    <property type="evidence" value="ECO:0007669"/>
    <property type="project" value="TreeGrafter"/>
</dbReference>
<feature type="compositionally biased region" description="Polar residues" evidence="2">
    <location>
        <begin position="410"/>
        <end position="429"/>
    </location>
</feature>
<keyword evidence="3" id="KW-0812">Transmembrane</keyword>
<sequence length="811" mass="91526">MPSEIEVSTQEERDYQNDKKQEAADLFEIAMRGEWNKVVEVYRSNRFAREAKLTKLGDTALHIAVTDGDEDIVQIMVESIPKEDASGILNLKNGRENTALHLAAALGNKAICQCIGSKDPKVINARNVEGETPLFVAVRNGKQEAFLCLHELYNNGKRETDYMPCRKHNGDTVLHSAISGEYFSLAFQITIHYPMLIEAVNEDGFSPLHILANMPNAFKSSCQLRLFDRIIYHCTPVNELKEETYVEANKNNSGGESDLNYPENYRTCMNFFNLLETTIWTLASPVKGRGWILSLRSWWTEGKGSTSPDEENLQQKSSHGGDKARREDSFPYNYATCVLFFKLVIKSLLIILGFGFGRIKKIQKKKMEHAQAVQIMNKLVHHASTYKYEDNGLKPQKSPTDKDGTRIVFPNSSSSMEDRNIPSSPDSVNSLAANQEKYQNKKDEQGLEKREAPILVAAKMGLTDMVDKFLKVYPDAIQDLNSAQKNIVFLTYEKKQTHALGKKETPLLIAAKMGVTEMVEKILDTFPVAIQDLDSRKKNVVLLAVENRQARVYNLLRSRTILKESMLHQVDDQGNSALHLAAMYGDHQPWRIPGAALQMQWEIKWYKFVKQSMPSQFFARYNKKGETAREIFTHTHKDLLKNGCEWLIKTSESCSVVAALIATVAFATSATVPGGINEDTGTPTLEREPAFDVFAISSLAALCFSVTALVFFLAILTSRCQEKDFHKDLPRKLLLGLTSLFTSIASMLFSFCAGHFFILRDNLKFAAFPVYLITCLPVSFFAVAQLPLYFDLFWAILAKVPQRSSKMFPHY</sequence>
<dbReference type="InterPro" id="IPR026961">
    <property type="entry name" value="PGG_dom"/>
</dbReference>
<accession>A0A5J5AFC3</accession>
<feature type="transmembrane region" description="Helical" evidence="3">
    <location>
        <begin position="332"/>
        <end position="357"/>
    </location>
</feature>
<feature type="domain" description="PGG" evidence="4">
    <location>
        <begin position="645"/>
        <end position="757"/>
    </location>
</feature>